<dbReference type="AlphaFoldDB" id="A0A0V0YYY2"/>
<sequence length="70" mass="8501">MRRLYDELKRAQHLRHSGRMQLGLFLKKKGLSLNESLKFWEYHFSPKIGAEKFQRQYAYSIRHNYGKEGK</sequence>
<evidence type="ECO:0000256" key="2">
    <source>
        <dbReference type="ARBA" id="ARBA00022485"/>
    </source>
</evidence>
<gene>
    <name evidence="9" type="ORF">T03_14942</name>
</gene>
<keyword evidence="3" id="KW-0639">Primosome</keyword>
<dbReference type="PANTHER" id="PTHR10537">
    <property type="entry name" value="DNA PRIMASE LARGE SUBUNIT"/>
    <property type="match status" value="1"/>
</dbReference>
<dbReference type="GO" id="GO:0046872">
    <property type="term" value="F:metal ion binding"/>
    <property type="evidence" value="ECO:0007669"/>
    <property type="project" value="UniProtKB-KW"/>
</dbReference>
<keyword evidence="4" id="KW-0235">DNA replication</keyword>
<feature type="non-terminal residue" evidence="9">
    <location>
        <position position="70"/>
    </location>
</feature>
<comment type="caution">
    <text evidence="9">The sequence shown here is derived from an EMBL/GenBank/DDBJ whole genome shotgun (WGS) entry which is preliminary data.</text>
</comment>
<dbReference type="Pfam" id="PF04104">
    <property type="entry name" value="DNA_primase_lrg"/>
    <property type="match status" value="1"/>
</dbReference>
<keyword evidence="10" id="KW-1185">Reference proteome</keyword>
<feature type="domain" description="DNA primase large subunit C-terminal" evidence="8">
    <location>
        <begin position="1"/>
        <end position="70"/>
    </location>
</feature>
<keyword evidence="5" id="KW-0479">Metal-binding</keyword>
<dbReference type="GO" id="GO:0005658">
    <property type="term" value="C:alpha DNA polymerase:primase complex"/>
    <property type="evidence" value="ECO:0007669"/>
    <property type="project" value="TreeGrafter"/>
</dbReference>
<accession>A0A0V0YYY2</accession>
<dbReference type="InterPro" id="IPR058560">
    <property type="entry name" value="DNA_primase_C"/>
</dbReference>
<dbReference type="STRING" id="45882.A0A0V0YYY2"/>
<comment type="cofactor">
    <cofactor evidence="1">
        <name>[4Fe-4S] cluster</name>
        <dbReference type="ChEBI" id="CHEBI:49883"/>
    </cofactor>
</comment>
<evidence type="ECO:0000313" key="9">
    <source>
        <dbReference type="EMBL" id="KRY05424.1"/>
    </source>
</evidence>
<proteinExistence type="predicted"/>
<dbReference type="GO" id="GO:0006269">
    <property type="term" value="P:DNA replication, synthesis of primer"/>
    <property type="evidence" value="ECO:0007669"/>
    <property type="project" value="UniProtKB-KW"/>
</dbReference>
<evidence type="ECO:0000256" key="5">
    <source>
        <dbReference type="ARBA" id="ARBA00022723"/>
    </source>
</evidence>
<dbReference type="GO" id="GO:0006270">
    <property type="term" value="P:DNA replication initiation"/>
    <property type="evidence" value="ECO:0007669"/>
    <property type="project" value="TreeGrafter"/>
</dbReference>
<protein>
    <submittedName>
        <fullName evidence="9">Putative DNA primase large subunit</fullName>
    </submittedName>
</protein>
<evidence type="ECO:0000256" key="4">
    <source>
        <dbReference type="ARBA" id="ARBA00022705"/>
    </source>
</evidence>
<reference evidence="9 10" key="1">
    <citation type="submission" date="2015-01" db="EMBL/GenBank/DDBJ databases">
        <title>Evolution of Trichinella species and genotypes.</title>
        <authorList>
            <person name="Korhonen P.K."/>
            <person name="Edoardo P."/>
            <person name="Giuseppe L.R."/>
            <person name="Gasser R.B."/>
        </authorList>
    </citation>
    <scope>NUCLEOTIDE SEQUENCE [LARGE SCALE GENOMIC DNA]</scope>
    <source>
        <strain evidence="9">ISS120</strain>
    </source>
</reference>
<dbReference type="EMBL" id="JYDI01005007">
    <property type="protein sequence ID" value="KRY05424.1"/>
    <property type="molecule type" value="Genomic_DNA"/>
</dbReference>
<dbReference type="OrthoDB" id="421393at2759"/>
<name>A0A0V0YYY2_TRIBR</name>
<dbReference type="InterPro" id="IPR007238">
    <property type="entry name" value="DNA_primase_lsu_euk/arc"/>
</dbReference>
<organism evidence="9 10">
    <name type="scientific">Trichinella britovi</name>
    <name type="common">Parasitic roundworm</name>
    <dbReference type="NCBI Taxonomy" id="45882"/>
    <lineage>
        <taxon>Eukaryota</taxon>
        <taxon>Metazoa</taxon>
        <taxon>Ecdysozoa</taxon>
        <taxon>Nematoda</taxon>
        <taxon>Enoplea</taxon>
        <taxon>Dorylaimia</taxon>
        <taxon>Trichinellida</taxon>
        <taxon>Trichinellidae</taxon>
        <taxon>Trichinella</taxon>
    </lineage>
</organism>
<evidence type="ECO:0000256" key="6">
    <source>
        <dbReference type="ARBA" id="ARBA00023004"/>
    </source>
</evidence>
<dbReference type="GO" id="GO:0051539">
    <property type="term" value="F:4 iron, 4 sulfur cluster binding"/>
    <property type="evidence" value="ECO:0007669"/>
    <property type="project" value="UniProtKB-KW"/>
</dbReference>
<keyword evidence="6" id="KW-0408">Iron</keyword>
<keyword evidence="2" id="KW-0004">4Fe-4S</keyword>
<dbReference type="PANTHER" id="PTHR10537:SF3">
    <property type="entry name" value="DNA PRIMASE LARGE SUBUNIT"/>
    <property type="match status" value="1"/>
</dbReference>
<evidence type="ECO:0000256" key="3">
    <source>
        <dbReference type="ARBA" id="ARBA00022515"/>
    </source>
</evidence>
<evidence type="ECO:0000259" key="8">
    <source>
        <dbReference type="Pfam" id="PF04104"/>
    </source>
</evidence>
<dbReference type="Proteomes" id="UP000054653">
    <property type="component" value="Unassembled WGS sequence"/>
</dbReference>
<evidence type="ECO:0000313" key="10">
    <source>
        <dbReference type="Proteomes" id="UP000054653"/>
    </source>
</evidence>
<keyword evidence="7" id="KW-0411">Iron-sulfur</keyword>
<evidence type="ECO:0000256" key="7">
    <source>
        <dbReference type="ARBA" id="ARBA00023014"/>
    </source>
</evidence>
<evidence type="ECO:0000256" key="1">
    <source>
        <dbReference type="ARBA" id="ARBA00001966"/>
    </source>
</evidence>